<keyword evidence="3" id="KW-1185">Reference proteome</keyword>
<accession>A0ABS1UIU5</accession>
<name>A0ABS1UIU5_9ACTN</name>
<evidence type="ECO:0000313" key="2">
    <source>
        <dbReference type="EMBL" id="MBL6275271.1"/>
    </source>
</evidence>
<evidence type="ECO:0000313" key="3">
    <source>
        <dbReference type="Proteomes" id="UP000661193"/>
    </source>
</evidence>
<protein>
    <submittedName>
        <fullName evidence="2">Uncharacterized protein</fullName>
    </submittedName>
</protein>
<keyword evidence="1" id="KW-0472">Membrane</keyword>
<keyword evidence="1" id="KW-0812">Transmembrane</keyword>
<reference evidence="2 3" key="1">
    <citation type="submission" date="2021-01" db="EMBL/GenBank/DDBJ databases">
        <title>Genome sequencing of Micromonospora fiedleri MG-37.</title>
        <authorList>
            <person name="Moreland P.E.J."/>
            <person name="Stach J.E.M."/>
        </authorList>
    </citation>
    <scope>NUCLEOTIDE SEQUENCE [LARGE SCALE GENOMIC DNA]</scope>
    <source>
        <strain evidence="2 3">MG-37</strain>
    </source>
</reference>
<evidence type="ECO:0000256" key="1">
    <source>
        <dbReference type="SAM" id="Phobius"/>
    </source>
</evidence>
<sequence>MALSNWRVGLPVSMFLDGDARVPFWLNPDTRLRPAQRILAETKVLARRLSQLLSNSGAKMADSGSGLNECQVRNLEIDGEDTDLMRDPVQVPVKGRLFPRQRKALIAGAAGVLIFVAGVALGGVIDFGGLDSPLGSISGSSSESLPFAAAKKSCAPHSAFVVVGDEGRTLTVRGQGKEDAGLPIASIACLLTELGTPDSVVAEMDSTRALDGRRSGHWGDIRANWSYHPSSGMNLVFTVAD</sequence>
<dbReference type="Proteomes" id="UP000661193">
    <property type="component" value="Unassembled WGS sequence"/>
</dbReference>
<comment type="caution">
    <text evidence="2">The sequence shown here is derived from an EMBL/GenBank/DDBJ whole genome shotgun (WGS) entry which is preliminary data.</text>
</comment>
<dbReference type="EMBL" id="JAETXL010000001">
    <property type="protein sequence ID" value="MBL6275271.1"/>
    <property type="molecule type" value="Genomic_DNA"/>
</dbReference>
<proteinExistence type="predicted"/>
<dbReference type="RefSeq" id="WP_203220213.1">
    <property type="nucleotide sequence ID" value="NZ_JAETXL010000001.1"/>
</dbReference>
<keyword evidence="1" id="KW-1133">Transmembrane helix</keyword>
<gene>
    <name evidence="2" type="ORF">JMF97_03735</name>
</gene>
<feature type="transmembrane region" description="Helical" evidence="1">
    <location>
        <begin position="104"/>
        <end position="125"/>
    </location>
</feature>
<organism evidence="2 3">
    <name type="scientific">Micromonospora fiedleri</name>
    <dbReference type="NCBI Taxonomy" id="1157498"/>
    <lineage>
        <taxon>Bacteria</taxon>
        <taxon>Bacillati</taxon>
        <taxon>Actinomycetota</taxon>
        <taxon>Actinomycetes</taxon>
        <taxon>Micromonosporales</taxon>
        <taxon>Micromonosporaceae</taxon>
        <taxon>Micromonospora</taxon>
    </lineage>
</organism>